<evidence type="ECO:0000313" key="3">
    <source>
        <dbReference type="Proteomes" id="UP000008810"/>
    </source>
</evidence>
<reference evidence="2" key="3">
    <citation type="submission" date="2018-08" db="UniProtKB">
        <authorList>
            <consortium name="EnsemblPlants"/>
        </authorList>
    </citation>
    <scope>IDENTIFICATION</scope>
    <source>
        <strain evidence="2">cv. Bd21</strain>
    </source>
</reference>
<dbReference type="Gramene" id="PNT66730">
    <property type="protein sequence ID" value="PNT66730"/>
    <property type="gene ID" value="BRADI_3g16346v3"/>
</dbReference>
<dbReference type="EnsemblPlants" id="PNT66730">
    <property type="protein sequence ID" value="PNT66730"/>
    <property type="gene ID" value="BRADI_3g16346v3"/>
</dbReference>
<sequence>MCHGEGSRGGRFTVDLPSHAVDGGVCLLAPDGGKLGV</sequence>
<name>A0A2K2CXI9_BRADI</name>
<gene>
    <name evidence="1" type="ORF">BRADI_3g16346v3</name>
</gene>
<keyword evidence="3" id="KW-1185">Reference proteome</keyword>
<dbReference type="AlphaFoldDB" id="A0A2K2CXI9"/>
<protein>
    <submittedName>
        <fullName evidence="1 2">Uncharacterized protein</fullName>
    </submittedName>
</protein>
<dbReference type="InParanoid" id="A0A2K2CXI9"/>
<dbReference type="Proteomes" id="UP000008810">
    <property type="component" value="Chromosome 3"/>
</dbReference>
<evidence type="ECO:0000313" key="1">
    <source>
        <dbReference type="EMBL" id="PNT66730.1"/>
    </source>
</evidence>
<reference evidence="1 2" key="1">
    <citation type="journal article" date="2010" name="Nature">
        <title>Genome sequencing and analysis of the model grass Brachypodium distachyon.</title>
        <authorList>
            <consortium name="International Brachypodium Initiative"/>
        </authorList>
    </citation>
    <scope>NUCLEOTIDE SEQUENCE [LARGE SCALE GENOMIC DNA]</scope>
    <source>
        <strain evidence="1 2">Bd21</strain>
    </source>
</reference>
<accession>A0A2K2CXI9</accession>
<evidence type="ECO:0000313" key="2">
    <source>
        <dbReference type="EnsemblPlants" id="PNT66730"/>
    </source>
</evidence>
<dbReference type="EMBL" id="CM000882">
    <property type="protein sequence ID" value="PNT66730.1"/>
    <property type="molecule type" value="Genomic_DNA"/>
</dbReference>
<organism evidence="1">
    <name type="scientific">Brachypodium distachyon</name>
    <name type="common">Purple false brome</name>
    <name type="synonym">Trachynia distachya</name>
    <dbReference type="NCBI Taxonomy" id="15368"/>
    <lineage>
        <taxon>Eukaryota</taxon>
        <taxon>Viridiplantae</taxon>
        <taxon>Streptophyta</taxon>
        <taxon>Embryophyta</taxon>
        <taxon>Tracheophyta</taxon>
        <taxon>Spermatophyta</taxon>
        <taxon>Magnoliopsida</taxon>
        <taxon>Liliopsida</taxon>
        <taxon>Poales</taxon>
        <taxon>Poaceae</taxon>
        <taxon>BOP clade</taxon>
        <taxon>Pooideae</taxon>
        <taxon>Stipodae</taxon>
        <taxon>Brachypodieae</taxon>
        <taxon>Brachypodium</taxon>
    </lineage>
</organism>
<proteinExistence type="predicted"/>
<reference evidence="1" key="2">
    <citation type="submission" date="2017-06" db="EMBL/GenBank/DDBJ databases">
        <title>WGS assembly of Brachypodium distachyon.</title>
        <authorList>
            <consortium name="The International Brachypodium Initiative"/>
            <person name="Lucas S."/>
            <person name="Harmon-Smith M."/>
            <person name="Lail K."/>
            <person name="Tice H."/>
            <person name="Grimwood J."/>
            <person name="Bruce D."/>
            <person name="Barry K."/>
            <person name="Shu S."/>
            <person name="Lindquist E."/>
            <person name="Wang M."/>
            <person name="Pitluck S."/>
            <person name="Vogel J.P."/>
            <person name="Garvin D.F."/>
            <person name="Mockler T.C."/>
            <person name="Schmutz J."/>
            <person name="Rokhsar D."/>
            <person name="Bevan M.W."/>
        </authorList>
    </citation>
    <scope>NUCLEOTIDE SEQUENCE</scope>
    <source>
        <strain evidence="1">Bd21</strain>
    </source>
</reference>